<dbReference type="EMBL" id="KZ821646">
    <property type="protein sequence ID" value="PYH64050.1"/>
    <property type="molecule type" value="Genomic_DNA"/>
</dbReference>
<gene>
    <name evidence="2" type="ORF">BO88DRAFT_408717</name>
</gene>
<keyword evidence="1" id="KW-1133">Transmembrane helix</keyword>
<evidence type="ECO:0000313" key="2">
    <source>
        <dbReference type="EMBL" id="PYH64050.1"/>
    </source>
</evidence>
<name>A0A319B1K3_ASPVC</name>
<evidence type="ECO:0000313" key="3">
    <source>
        <dbReference type="Proteomes" id="UP000248405"/>
    </source>
</evidence>
<dbReference type="GeneID" id="37212373"/>
<protein>
    <submittedName>
        <fullName evidence="2">Uncharacterized protein</fullName>
    </submittedName>
</protein>
<keyword evidence="3" id="KW-1185">Reference proteome</keyword>
<feature type="transmembrane region" description="Helical" evidence="1">
    <location>
        <begin position="15"/>
        <end position="40"/>
    </location>
</feature>
<sequence length="72" mass="7859">MKLLSIGWESYQELAAIRCFSCDMLVSRVAIVVLLAFIYFGLQSYSGISRTCAGSAVCTRRPGGKSFPGHHT</sequence>
<dbReference type="RefSeq" id="XP_025557844.1">
    <property type="nucleotide sequence ID" value="XM_025707781.1"/>
</dbReference>
<organism evidence="2 3">
    <name type="scientific">Aspergillus vadensis (strain CBS 113365 / IMI 142717 / IBT 24658)</name>
    <dbReference type="NCBI Taxonomy" id="1448311"/>
    <lineage>
        <taxon>Eukaryota</taxon>
        <taxon>Fungi</taxon>
        <taxon>Dikarya</taxon>
        <taxon>Ascomycota</taxon>
        <taxon>Pezizomycotina</taxon>
        <taxon>Eurotiomycetes</taxon>
        <taxon>Eurotiomycetidae</taxon>
        <taxon>Eurotiales</taxon>
        <taxon>Aspergillaceae</taxon>
        <taxon>Aspergillus</taxon>
        <taxon>Aspergillus subgen. Circumdati</taxon>
    </lineage>
</organism>
<keyword evidence="1" id="KW-0812">Transmembrane</keyword>
<reference evidence="2" key="1">
    <citation type="submission" date="2016-12" db="EMBL/GenBank/DDBJ databases">
        <title>The genomes of Aspergillus section Nigri reveals drivers in fungal speciation.</title>
        <authorList>
            <consortium name="DOE Joint Genome Institute"/>
            <person name="Vesth T.C."/>
            <person name="Nybo J."/>
            <person name="Theobald S."/>
            <person name="Brandl J."/>
            <person name="Frisvad J.C."/>
            <person name="Nielsen K.F."/>
            <person name="Lyhne E.K."/>
            <person name="Kogle M.E."/>
            <person name="Kuo A."/>
            <person name="Riley R."/>
            <person name="Clum A."/>
            <person name="Nolan M."/>
            <person name="Lipzen A."/>
            <person name="Salamov A."/>
            <person name="Henrissat B."/>
            <person name="Wiebenga A."/>
            <person name="De Vries R.P."/>
            <person name="Grigoriev I.V."/>
            <person name="Mortensen U.H."/>
            <person name="Andersen M.R."/>
            <person name="Baker S.E."/>
        </authorList>
    </citation>
    <scope>NUCLEOTIDE SEQUENCE [LARGE SCALE GENOMIC DNA]</scope>
    <source>
        <strain evidence="2">CBS 113365</strain>
    </source>
</reference>
<dbReference type="AlphaFoldDB" id="A0A319B1K3"/>
<keyword evidence="1" id="KW-0472">Membrane</keyword>
<proteinExistence type="predicted"/>
<accession>A0A319B1K3</accession>
<evidence type="ECO:0000256" key="1">
    <source>
        <dbReference type="SAM" id="Phobius"/>
    </source>
</evidence>
<dbReference type="Proteomes" id="UP000248405">
    <property type="component" value="Unassembled WGS sequence"/>
</dbReference>